<dbReference type="AlphaFoldDB" id="A0AAD6VZQ5"/>
<sequence>MANTQEARDRDNSSDGSVIEGGLTEKRVTGHNTSSAQETSLVNKPVRLCATSLNISSAQETSPSPKPVRPTKSDQLYNKQQPSFSNFISDLADPQEVSRR</sequence>
<dbReference type="Proteomes" id="UP001164929">
    <property type="component" value="Chromosome 6"/>
</dbReference>
<reference evidence="2" key="1">
    <citation type="journal article" date="2023" name="Mol. Ecol. Resour.">
        <title>Chromosome-level genome assembly of a triploid poplar Populus alba 'Berolinensis'.</title>
        <authorList>
            <person name="Chen S."/>
            <person name="Yu Y."/>
            <person name="Wang X."/>
            <person name="Wang S."/>
            <person name="Zhang T."/>
            <person name="Zhou Y."/>
            <person name="He R."/>
            <person name="Meng N."/>
            <person name="Wang Y."/>
            <person name="Liu W."/>
            <person name="Liu Z."/>
            <person name="Liu J."/>
            <person name="Guo Q."/>
            <person name="Huang H."/>
            <person name="Sederoff R.R."/>
            <person name="Wang G."/>
            <person name="Qu G."/>
            <person name="Chen S."/>
        </authorList>
    </citation>
    <scope>NUCLEOTIDE SEQUENCE</scope>
    <source>
        <strain evidence="2">SC-2020</strain>
    </source>
</reference>
<protein>
    <submittedName>
        <fullName evidence="2">Uncharacterized protein</fullName>
    </submittedName>
</protein>
<dbReference type="EMBL" id="JAQIZT010000006">
    <property type="protein sequence ID" value="KAJ6993825.1"/>
    <property type="molecule type" value="Genomic_DNA"/>
</dbReference>
<evidence type="ECO:0000313" key="3">
    <source>
        <dbReference type="Proteomes" id="UP001164929"/>
    </source>
</evidence>
<organism evidence="2 3">
    <name type="scientific">Populus alba x Populus x berolinensis</name>
    <dbReference type="NCBI Taxonomy" id="444605"/>
    <lineage>
        <taxon>Eukaryota</taxon>
        <taxon>Viridiplantae</taxon>
        <taxon>Streptophyta</taxon>
        <taxon>Embryophyta</taxon>
        <taxon>Tracheophyta</taxon>
        <taxon>Spermatophyta</taxon>
        <taxon>Magnoliopsida</taxon>
        <taxon>eudicotyledons</taxon>
        <taxon>Gunneridae</taxon>
        <taxon>Pentapetalae</taxon>
        <taxon>rosids</taxon>
        <taxon>fabids</taxon>
        <taxon>Malpighiales</taxon>
        <taxon>Salicaceae</taxon>
        <taxon>Saliceae</taxon>
        <taxon>Populus</taxon>
    </lineage>
</organism>
<keyword evidence="3" id="KW-1185">Reference proteome</keyword>
<evidence type="ECO:0000256" key="1">
    <source>
        <dbReference type="SAM" id="MobiDB-lite"/>
    </source>
</evidence>
<comment type="caution">
    <text evidence="2">The sequence shown here is derived from an EMBL/GenBank/DDBJ whole genome shotgun (WGS) entry which is preliminary data.</text>
</comment>
<feature type="region of interest" description="Disordered" evidence="1">
    <location>
        <begin position="1"/>
        <end position="100"/>
    </location>
</feature>
<feature type="compositionally biased region" description="Basic and acidic residues" evidence="1">
    <location>
        <begin position="1"/>
        <end position="13"/>
    </location>
</feature>
<feature type="compositionally biased region" description="Polar residues" evidence="1">
    <location>
        <begin position="73"/>
        <end position="88"/>
    </location>
</feature>
<proteinExistence type="predicted"/>
<name>A0AAD6VZQ5_9ROSI</name>
<evidence type="ECO:0000313" key="2">
    <source>
        <dbReference type="EMBL" id="KAJ6993825.1"/>
    </source>
</evidence>
<feature type="compositionally biased region" description="Polar residues" evidence="1">
    <location>
        <begin position="51"/>
        <end position="63"/>
    </location>
</feature>
<gene>
    <name evidence="2" type="ORF">NC653_016831</name>
</gene>
<feature type="compositionally biased region" description="Polar residues" evidence="1">
    <location>
        <begin position="30"/>
        <end position="42"/>
    </location>
</feature>
<accession>A0AAD6VZQ5</accession>